<sequence length="164" mass="19085">MSKSIDQLILTLNKESDIYAEVLELSKKKREAIKANALDELSEITTYEQGLVVTLFKLEEIREKVVDMVMRENHIETAENLTELTNSLSYEDRSKVLNAKDRLIVLVKNVTEENRFNNRVLEERLQLINLNIELMTQVGDDSGKYNRKAVSEDQEHKSIFDRRV</sequence>
<proteinExistence type="predicted"/>
<keyword evidence="2" id="KW-0969">Cilium</keyword>
<organism evidence="2 3">
    <name type="scientific">Fusibacter paucivorans</name>
    <dbReference type="NCBI Taxonomy" id="76009"/>
    <lineage>
        <taxon>Bacteria</taxon>
        <taxon>Bacillati</taxon>
        <taxon>Bacillota</taxon>
        <taxon>Clostridia</taxon>
        <taxon>Eubacteriales</taxon>
        <taxon>Eubacteriales Family XII. Incertae Sedis</taxon>
        <taxon>Fusibacter</taxon>
    </lineage>
</organism>
<keyword evidence="2" id="KW-0966">Cell projection</keyword>
<evidence type="ECO:0000313" key="3">
    <source>
        <dbReference type="Proteomes" id="UP000746471"/>
    </source>
</evidence>
<dbReference type="Gene3D" id="1.20.58.300">
    <property type="entry name" value="FlgN-like"/>
    <property type="match status" value="1"/>
</dbReference>
<dbReference type="SUPFAM" id="SSF140566">
    <property type="entry name" value="FlgN-like"/>
    <property type="match status" value="1"/>
</dbReference>
<protein>
    <submittedName>
        <fullName evidence="2">Flagellar protein FlgN</fullName>
    </submittedName>
</protein>
<reference evidence="2 3" key="1">
    <citation type="submission" date="2021-05" db="EMBL/GenBank/DDBJ databases">
        <title>Fusibacter ferrireducens sp. nov., an anaerobic, sulfur- and Fe-reducing bacterium isolated from the mangrove sediment.</title>
        <authorList>
            <person name="Qiu D."/>
        </authorList>
    </citation>
    <scope>NUCLEOTIDE SEQUENCE [LARGE SCALE GENOMIC DNA]</scope>
    <source>
        <strain evidence="2 3">DSM 12116</strain>
    </source>
</reference>
<accession>A0ABS5PKW9</accession>
<dbReference type="InterPro" id="IPR036679">
    <property type="entry name" value="FlgN-like_sf"/>
</dbReference>
<dbReference type="RefSeq" id="WP_213235579.1">
    <property type="nucleotide sequence ID" value="NZ_JAHBCL010000005.1"/>
</dbReference>
<name>A0ABS5PKW9_9FIRM</name>
<dbReference type="EMBL" id="JAHBCL010000005">
    <property type="protein sequence ID" value="MBS7525794.1"/>
    <property type="molecule type" value="Genomic_DNA"/>
</dbReference>
<dbReference type="InterPro" id="IPR007809">
    <property type="entry name" value="FlgN-like"/>
</dbReference>
<keyword evidence="2" id="KW-0282">Flagellum</keyword>
<evidence type="ECO:0000313" key="2">
    <source>
        <dbReference type="EMBL" id="MBS7525794.1"/>
    </source>
</evidence>
<dbReference type="Proteomes" id="UP000746471">
    <property type="component" value="Unassembled WGS sequence"/>
</dbReference>
<keyword evidence="3" id="KW-1185">Reference proteome</keyword>
<dbReference type="Pfam" id="PF05130">
    <property type="entry name" value="FlgN"/>
    <property type="match status" value="1"/>
</dbReference>
<evidence type="ECO:0000256" key="1">
    <source>
        <dbReference type="ARBA" id="ARBA00022795"/>
    </source>
</evidence>
<gene>
    <name evidence="2" type="ORF">KHM83_03785</name>
</gene>
<comment type="caution">
    <text evidence="2">The sequence shown here is derived from an EMBL/GenBank/DDBJ whole genome shotgun (WGS) entry which is preliminary data.</text>
</comment>
<keyword evidence="1" id="KW-1005">Bacterial flagellum biogenesis</keyword>